<feature type="transmembrane region" description="Helical" evidence="1">
    <location>
        <begin position="74"/>
        <end position="98"/>
    </location>
</feature>
<feature type="transmembrane region" description="Helical" evidence="1">
    <location>
        <begin position="193"/>
        <end position="212"/>
    </location>
</feature>
<name>Q8TKQ7_METAC</name>
<sequence length="284" mass="32747">MCFCQIWATLKRANVMTSRNNITASNRLFRLLTLFLFLILIANPNVWSFAGFKAPELSINLDFILRLFCFKENIGIHNVIKGVFIASIVFFIYNNIIYKNSPVEKIYRNLKDWESILPTILHQYLFILVQCVLWGVVFVFGLLFDLLPDGLYMKGITLGFGIAIANILPICLKLWIKATHLNKLIAIDLAKRMICGFIIGFTLVSFIWYLPYGEELTSYTIIDLLKFIFSSIEPEDLLKLLPDIVNSILEEIEVDDFLKSVADEVGLDELWKFVKDLFNIPSWP</sequence>
<proteinExistence type="predicted"/>
<protein>
    <submittedName>
        <fullName evidence="2">Uncharacterized protein</fullName>
    </submittedName>
</protein>
<keyword evidence="3" id="KW-1185">Reference proteome</keyword>
<dbReference type="HOGENOM" id="CLU_978627_0_0_2"/>
<dbReference type="STRING" id="188937.MA_3341"/>
<feature type="transmembrane region" description="Helical" evidence="1">
    <location>
        <begin position="150"/>
        <end position="172"/>
    </location>
</feature>
<keyword evidence="1" id="KW-0812">Transmembrane</keyword>
<dbReference type="EMBL" id="AE010299">
    <property type="protein sequence ID" value="AAM06710.1"/>
    <property type="molecule type" value="Genomic_DNA"/>
</dbReference>
<feature type="transmembrane region" description="Helical" evidence="1">
    <location>
        <begin position="119"/>
        <end position="144"/>
    </location>
</feature>
<keyword evidence="1" id="KW-1133">Transmembrane helix</keyword>
<keyword evidence="1" id="KW-0472">Membrane</keyword>
<evidence type="ECO:0000313" key="2">
    <source>
        <dbReference type="EMBL" id="AAM06710.1"/>
    </source>
</evidence>
<reference evidence="2 3" key="1">
    <citation type="journal article" date="2002" name="Genome Res.">
        <title>The genome of Methanosarcina acetivorans reveals extensive metabolic and physiological diversity.</title>
        <authorList>
            <person name="Galagan J.E."/>
            <person name="Nusbaum C."/>
            <person name="Roy A."/>
            <person name="Endrizzi M.G."/>
            <person name="Macdonald P."/>
            <person name="FitzHugh W."/>
            <person name="Calvo S."/>
            <person name="Engels R."/>
            <person name="Smirnov S."/>
            <person name="Atnoor D."/>
            <person name="Brown A."/>
            <person name="Allen N."/>
            <person name="Naylor J."/>
            <person name="Stange-Thomann N."/>
            <person name="DeArellano K."/>
            <person name="Johnson R."/>
            <person name="Linton L."/>
            <person name="McEwan P."/>
            <person name="McKernan K."/>
            <person name="Talamas J."/>
            <person name="Tirrell A."/>
            <person name="Ye W."/>
            <person name="Zimmer A."/>
            <person name="Barber R.D."/>
            <person name="Cann I."/>
            <person name="Graham D.E."/>
            <person name="Grahame D.A."/>
            <person name="Guss A."/>
            <person name="Hedderich R."/>
            <person name="Ingram-Smith C."/>
            <person name="Kuettner C.H."/>
            <person name="Krzycki J.A."/>
            <person name="Leigh J.A."/>
            <person name="Li W."/>
            <person name="Liu J."/>
            <person name="Mukhopadhyay B."/>
            <person name="Reeve J.N."/>
            <person name="Smith K."/>
            <person name="Springer T.A."/>
            <person name="Umayam L.A."/>
            <person name="White O."/>
            <person name="White R.H."/>
            <person name="de Macario E.C."/>
            <person name="Ferry J.G."/>
            <person name="Jarrell K.F."/>
            <person name="Jing H."/>
            <person name="Macario A.J.L."/>
            <person name="Paulsen I."/>
            <person name="Pritchett M."/>
            <person name="Sowers K.R."/>
            <person name="Swanson R.V."/>
            <person name="Zinder S.H."/>
            <person name="Lander E."/>
            <person name="Metcalf W.W."/>
            <person name="Birren B."/>
        </authorList>
    </citation>
    <scope>NUCLEOTIDE SEQUENCE [LARGE SCALE GENOMIC DNA]</scope>
    <source>
        <strain evidence="3">ATCC 35395 / DSM 2834 / JCM 12185 / C2A</strain>
    </source>
</reference>
<gene>
    <name evidence="2" type="ordered locus">MA_3341</name>
</gene>
<accession>Q8TKQ7</accession>
<evidence type="ECO:0000256" key="1">
    <source>
        <dbReference type="SAM" id="Phobius"/>
    </source>
</evidence>
<dbReference type="AlphaFoldDB" id="Q8TKQ7"/>
<dbReference type="Proteomes" id="UP000002487">
    <property type="component" value="Chromosome"/>
</dbReference>
<dbReference type="InParanoid" id="Q8TKQ7"/>
<dbReference type="EnsemblBacteria" id="AAM06710">
    <property type="protein sequence ID" value="AAM06710"/>
    <property type="gene ID" value="MA_3341"/>
</dbReference>
<dbReference type="KEGG" id="mac:MA_3341"/>
<organism evidence="2 3">
    <name type="scientific">Methanosarcina acetivorans (strain ATCC 35395 / DSM 2834 / JCM 12185 / C2A)</name>
    <dbReference type="NCBI Taxonomy" id="188937"/>
    <lineage>
        <taxon>Archaea</taxon>
        <taxon>Methanobacteriati</taxon>
        <taxon>Methanobacteriota</taxon>
        <taxon>Stenosarchaea group</taxon>
        <taxon>Methanomicrobia</taxon>
        <taxon>Methanosarcinales</taxon>
        <taxon>Methanosarcinaceae</taxon>
        <taxon>Methanosarcina</taxon>
    </lineage>
</organism>
<evidence type="ECO:0000313" key="3">
    <source>
        <dbReference type="Proteomes" id="UP000002487"/>
    </source>
</evidence>